<sequence>MKKLIVLPAVSTLALALAACSTPPNANLEKARGDFQALQAQPQATQQAALETKDAGDWLAKADKAYRDGADQKEVDQLAYLTQQRIELANQTVALRDAEDQLKNTSAQRAQARLDARTAQLNKLKGELNAKQTSRGTMVSFGDVLFDLDRAELKPGAMGNVQNLAGFLQQNPERKVIIEGYTDSSGSASYNQSLSERRADAVRMALLSQGVSPERVTTRGYGKEYPVSSNATPAGRAMNRRVEVTISNDANPVQPRSSVSATY</sequence>
<reference evidence="8 9" key="1">
    <citation type="submission" date="2017-06" db="EMBL/GenBank/DDBJ databases">
        <title>Draft genome of Pseudomonas nitroreducens DF05.</title>
        <authorList>
            <person name="Iyer R."/>
        </authorList>
    </citation>
    <scope>NUCLEOTIDE SEQUENCE [LARGE SCALE GENOMIC DNA]</scope>
    <source>
        <strain evidence="8 9">DF05</strain>
    </source>
</reference>
<dbReference type="RefSeq" id="WP_088417909.1">
    <property type="nucleotide sequence ID" value="NZ_NJBA01000004.1"/>
</dbReference>
<feature type="coiled-coil region" evidence="5">
    <location>
        <begin position="81"/>
        <end position="127"/>
    </location>
</feature>
<feature type="chain" id="PRO_5012406614" description="OmpA-like domain-containing protein" evidence="6">
    <location>
        <begin position="27"/>
        <end position="263"/>
    </location>
</feature>
<keyword evidence="3" id="KW-0998">Cell outer membrane</keyword>
<dbReference type="PRINTS" id="PR01023">
    <property type="entry name" value="NAFLGMOTY"/>
</dbReference>
<feature type="signal peptide" evidence="6">
    <location>
        <begin position="1"/>
        <end position="26"/>
    </location>
</feature>
<dbReference type="Proteomes" id="UP000198145">
    <property type="component" value="Unassembled WGS sequence"/>
</dbReference>
<organism evidence="8 9">
    <name type="scientific">Pseudomonas nitroreducens</name>
    <dbReference type="NCBI Taxonomy" id="46680"/>
    <lineage>
        <taxon>Bacteria</taxon>
        <taxon>Pseudomonadati</taxon>
        <taxon>Pseudomonadota</taxon>
        <taxon>Gammaproteobacteria</taxon>
        <taxon>Pseudomonadales</taxon>
        <taxon>Pseudomonadaceae</taxon>
        <taxon>Pseudomonas</taxon>
    </lineage>
</organism>
<dbReference type="PRINTS" id="PR01021">
    <property type="entry name" value="OMPADOMAIN"/>
</dbReference>
<evidence type="ECO:0000313" key="9">
    <source>
        <dbReference type="Proteomes" id="UP000198145"/>
    </source>
</evidence>
<feature type="domain" description="OmpA-like" evidence="7">
    <location>
        <begin position="133"/>
        <end position="250"/>
    </location>
</feature>
<evidence type="ECO:0000256" key="3">
    <source>
        <dbReference type="ARBA" id="ARBA00023237"/>
    </source>
</evidence>
<evidence type="ECO:0000313" key="8">
    <source>
        <dbReference type="EMBL" id="OWP50521.1"/>
    </source>
</evidence>
<dbReference type="STRING" id="46680.GCA_000807755_05294"/>
<dbReference type="PROSITE" id="PS51123">
    <property type="entry name" value="OMPA_2"/>
    <property type="match status" value="1"/>
</dbReference>
<keyword evidence="5" id="KW-0175">Coiled coil</keyword>
<dbReference type="Pfam" id="PF14346">
    <property type="entry name" value="DUF4398"/>
    <property type="match status" value="1"/>
</dbReference>
<evidence type="ECO:0000256" key="1">
    <source>
        <dbReference type="ARBA" id="ARBA00004442"/>
    </source>
</evidence>
<comment type="subcellular location">
    <subcellularLocation>
        <location evidence="1">Cell outer membrane</location>
    </subcellularLocation>
</comment>
<dbReference type="InterPro" id="IPR025511">
    <property type="entry name" value="DUF4398"/>
</dbReference>
<name>A0A2D0AEG9_PSENT</name>
<dbReference type="Gene3D" id="3.30.1330.60">
    <property type="entry name" value="OmpA-like domain"/>
    <property type="match status" value="1"/>
</dbReference>
<dbReference type="InterPro" id="IPR050330">
    <property type="entry name" value="Bact_OuterMem_StrucFunc"/>
</dbReference>
<dbReference type="InterPro" id="IPR006665">
    <property type="entry name" value="OmpA-like"/>
</dbReference>
<dbReference type="PROSITE" id="PS51257">
    <property type="entry name" value="PROKAR_LIPOPROTEIN"/>
    <property type="match status" value="1"/>
</dbReference>
<dbReference type="eggNOG" id="COG2885">
    <property type="taxonomic scope" value="Bacteria"/>
</dbReference>
<keyword evidence="2 4" id="KW-0472">Membrane</keyword>
<dbReference type="PANTHER" id="PTHR30329:SF21">
    <property type="entry name" value="LIPOPROTEIN YIAD-RELATED"/>
    <property type="match status" value="1"/>
</dbReference>
<dbReference type="PANTHER" id="PTHR30329">
    <property type="entry name" value="STATOR ELEMENT OF FLAGELLAR MOTOR COMPLEX"/>
    <property type="match status" value="1"/>
</dbReference>
<dbReference type="PROSITE" id="PS01068">
    <property type="entry name" value="OMPA_1"/>
    <property type="match status" value="1"/>
</dbReference>
<protein>
    <recommendedName>
        <fullName evidence="7">OmpA-like domain-containing protein</fullName>
    </recommendedName>
</protein>
<proteinExistence type="predicted"/>
<keyword evidence="6" id="KW-0732">Signal</keyword>
<evidence type="ECO:0000256" key="6">
    <source>
        <dbReference type="SAM" id="SignalP"/>
    </source>
</evidence>
<dbReference type="AlphaFoldDB" id="A0A2D0AEG9"/>
<dbReference type="EMBL" id="NJBA01000004">
    <property type="protein sequence ID" value="OWP50521.1"/>
    <property type="molecule type" value="Genomic_DNA"/>
</dbReference>
<dbReference type="CDD" id="cd07185">
    <property type="entry name" value="OmpA_C-like"/>
    <property type="match status" value="1"/>
</dbReference>
<dbReference type="InterPro" id="IPR006664">
    <property type="entry name" value="OMP_bac"/>
</dbReference>
<evidence type="ECO:0000256" key="5">
    <source>
        <dbReference type="SAM" id="Coils"/>
    </source>
</evidence>
<evidence type="ECO:0000256" key="4">
    <source>
        <dbReference type="PROSITE-ProRule" id="PRU00473"/>
    </source>
</evidence>
<gene>
    <name evidence="8" type="ORF">CEG18_13335</name>
</gene>
<dbReference type="GO" id="GO:0009279">
    <property type="term" value="C:cell outer membrane"/>
    <property type="evidence" value="ECO:0007669"/>
    <property type="project" value="UniProtKB-SubCell"/>
</dbReference>
<evidence type="ECO:0000259" key="7">
    <source>
        <dbReference type="PROSITE" id="PS51123"/>
    </source>
</evidence>
<evidence type="ECO:0000256" key="2">
    <source>
        <dbReference type="ARBA" id="ARBA00023136"/>
    </source>
</evidence>
<accession>A0A2D0AEG9</accession>
<dbReference type="InterPro" id="IPR006690">
    <property type="entry name" value="OMPA-like_CS"/>
</dbReference>
<dbReference type="Pfam" id="PF00691">
    <property type="entry name" value="OmpA"/>
    <property type="match status" value="1"/>
</dbReference>
<dbReference type="SUPFAM" id="SSF103088">
    <property type="entry name" value="OmpA-like"/>
    <property type="match status" value="1"/>
</dbReference>
<comment type="caution">
    <text evidence="8">The sequence shown here is derived from an EMBL/GenBank/DDBJ whole genome shotgun (WGS) entry which is preliminary data.</text>
</comment>
<dbReference type="InterPro" id="IPR036737">
    <property type="entry name" value="OmpA-like_sf"/>
</dbReference>